<protein>
    <submittedName>
        <fullName evidence="1">Uncharacterized protein</fullName>
    </submittedName>
</protein>
<comment type="caution">
    <text evidence="1">The sequence shown here is derived from an EMBL/GenBank/DDBJ whole genome shotgun (WGS) entry which is preliminary data.</text>
</comment>
<accession>A0A645HVZ8</accession>
<reference evidence="1" key="1">
    <citation type="submission" date="2019-08" db="EMBL/GenBank/DDBJ databases">
        <authorList>
            <person name="Kucharzyk K."/>
            <person name="Murdoch R.W."/>
            <person name="Higgins S."/>
            <person name="Loffler F."/>
        </authorList>
    </citation>
    <scope>NUCLEOTIDE SEQUENCE</scope>
</reference>
<organism evidence="1">
    <name type="scientific">bioreactor metagenome</name>
    <dbReference type="NCBI Taxonomy" id="1076179"/>
    <lineage>
        <taxon>unclassified sequences</taxon>
        <taxon>metagenomes</taxon>
        <taxon>ecological metagenomes</taxon>
    </lineage>
</organism>
<gene>
    <name evidence="1" type="ORF">SDC9_190199</name>
</gene>
<proteinExistence type="predicted"/>
<dbReference type="EMBL" id="VSSQ01100515">
    <property type="protein sequence ID" value="MPN42642.1"/>
    <property type="molecule type" value="Genomic_DNA"/>
</dbReference>
<name>A0A645HVZ8_9ZZZZ</name>
<sequence>MGLVDGVHLGEILHRGKIDVDFDHVVERKPGFGQYRRQVVQDLTRLPGHASLGQFSGCGIERSLTGEKQQVSSPDGLRIWAHRFGSVRAADDFTGHLGTPYGSIFPAVIHLLI</sequence>
<dbReference type="AlphaFoldDB" id="A0A645HVZ8"/>
<evidence type="ECO:0000313" key="1">
    <source>
        <dbReference type="EMBL" id="MPN42642.1"/>
    </source>
</evidence>